<accession>A0A4Y2QG50</accession>
<sequence length="114" mass="13067">MCSLDKQYRLVIFLSACSDLKHYIMRRLSSYDKKFNHPYNHRESPRPCLGIPVHLKDRPPLKKHRHCGRNKIAPLRRANAPSYPRPNTGVRPVIGDGAIPPLLYPTGKRDSADL</sequence>
<dbReference type="Proteomes" id="UP000499080">
    <property type="component" value="Unassembled WGS sequence"/>
</dbReference>
<protein>
    <submittedName>
        <fullName evidence="2">Uncharacterized protein</fullName>
    </submittedName>
</protein>
<proteinExistence type="predicted"/>
<keyword evidence="3" id="KW-1185">Reference proteome</keyword>
<name>A0A4Y2QG50_ARAVE</name>
<reference evidence="2 3" key="1">
    <citation type="journal article" date="2019" name="Sci. Rep.">
        <title>Orb-weaving spider Araneus ventricosus genome elucidates the spidroin gene catalogue.</title>
        <authorList>
            <person name="Kono N."/>
            <person name="Nakamura H."/>
            <person name="Ohtoshi R."/>
            <person name="Moran D.A.P."/>
            <person name="Shinohara A."/>
            <person name="Yoshida Y."/>
            <person name="Fujiwara M."/>
            <person name="Mori M."/>
            <person name="Tomita M."/>
            <person name="Arakawa K."/>
        </authorList>
    </citation>
    <scope>NUCLEOTIDE SEQUENCE [LARGE SCALE GENOMIC DNA]</scope>
</reference>
<gene>
    <name evidence="2" type="ORF">AVEN_137847_1</name>
</gene>
<evidence type="ECO:0000256" key="1">
    <source>
        <dbReference type="SAM" id="MobiDB-lite"/>
    </source>
</evidence>
<dbReference type="AlphaFoldDB" id="A0A4Y2QG50"/>
<comment type="caution">
    <text evidence="2">The sequence shown here is derived from an EMBL/GenBank/DDBJ whole genome shotgun (WGS) entry which is preliminary data.</text>
</comment>
<evidence type="ECO:0000313" key="3">
    <source>
        <dbReference type="Proteomes" id="UP000499080"/>
    </source>
</evidence>
<feature type="region of interest" description="Disordered" evidence="1">
    <location>
        <begin position="59"/>
        <end position="94"/>
    </location>
</feature>
<organism evidence="2 3">
    <name type="scientific">Araneus ventricosus</name>
    <name type="common">Orbweaver spider</name>
    <name type="synonym">Epeira ventricosa</name>
    <dbReference type="NCBI Taxonomy" id="182803"/>
    <lineage>
        <taxon>Eukaryota</taxon>
        <taxon>Metazoa</taxon>
        <taxon>Ecdysozoa</taxon>
        <taxon>Arthropoda</taxon>
        <taxon>Chelicerata</taxon>
        <taxon>Arachnida</taxon>
        <taxon>Araneae</taxon>
        <taxon>Araneomorphae</taxon>
        <taxon>Entelegynae</taxon>
        <taxon>Araneoidea</taxon>
        <taxon>Araneidae</taxon>
        <taxon>Araneus</taxon>
    </lineage>
</organism>
<evidence type="ECO:0000313" key="2">
    <source>
        <dbReference type="EMBL" id="GBN62200.1"/>
    </source>
</evidence>
<dbReference type="EMBL" id="BGPR01013783">
    <property type="protein sequence ID" value="GBN62200.1"/>
    <property type="molecule type" value="Genomic_DNA"/>
</dbReference>